<dbReference type="Proteomes" id="UP000266385">
    <property type="component" value="Unassembled WGS sequence"/>
</dbReference>
<name>A0A399RU21_9PROT</name>
<dbReference type="AlphaFoldDB" id="A0A399RU21"/>
<reference evidence="1 2" key="1">
    <citation type="submission" date="2018-08" db="EMBL/GenBank/DDBJ databases">
        <title>Henriciella mobilis sp. nov., isolated from seawater.</title>
        <authorList>
            <person name="Cheng H."/>
            <person name="Wu Y.-H."/>
            <person name="Xu X.-W."/>
            <person name="Guo L.-L."/>
        </authorList>
    </citation>
    <scope>NUCLEOTIDE SEQUENCE [LARGE SCALE GENOMIC DNA]</scope>
    <source>
        <strain evidence="1 2">JN25</strain>
    </source>
</reference>
<sequence length="132" mass="14829">MRTKGEYEGAKERKENIMTKVSFRGRSGRTRVFTQMDVDSDWARRSGVALFAAPDTYGWRIIRMVEMTGRLHDVQPVWAQLDATRYGASAIFVHDEKDFETRRAVLADLEAGLSPVLPVFPGAQPAPIQMAA</sequence>
<protein>
    <submittedName>
        <fullName evidence="1">Uncharacterized protein</fullName>
    </submittedName>
</protein>
<dbReference type="EMBL" id="QWFX01000005">
    <property type="protein sequence ID" value="RIJ32965.1"/>
    <property type="molecule type" value="Genomic_DNA"/>
</dbReference>
<organism evidence="1 2">
    <name type="scientific">Henriciella mobilis</name>
    <dbReference type="NCBI Taxonomy" id="2305467"/>
    <lineage>
        <taxon>Bacteria</taxon>
        <taxon>Pseudomonadati</taxon>
        <taxon>Pseudomonadota</taxon>
        <taxon>Alphaproteobacteria</taxon>
        <taxon>Hyphomonadales</taxon>
        <taxon>Hyphomonadaceae</taxon>
        <taxon>Henriciella</taxon>
    </lineage>
</organism>
<evidence type="ECO:0000313" key="2">
    <source>
        <dbReference type="Proteomes" id="UP000266385"/>
    </source>
</evidence>
<gene>
    <name evidence="1" type="ORF">D1223_03720</name>
</gene>
<proteinExistence type="predicted"/>
<comment type="caution">
    <text evidence="1">The sequence shown here is derived from an EMBL/GenBank/DDBJ whole genome shotgun (WGS) entry which is preliminary data.</text>
</comment>
<accession>A0A399RU21</accession>
<keyword evidence="2" id="KW-1185">Reference proteome</keyword>
<evidence type="ECO:0000313" key="1">
    <source>
        <dbReference type="EMBL" id="RIJ32965.1"/>
    </source>
</evidence>